<dbReference type="Proteomes" id="UP000449547">
    <property type="component" value="Unassembled WGS sequence"/>
</dbReference>
<organism evidence="3 4">
    <name type="scientific">Diutina rugosa</name>
    <name type="common">Yeast</name>
    <name type="synonym">Candida rugosa</name>
    <dbReference type="NCBI Taxonomy" id="5481"/>
    <lineage>
        <taxon>Eukaryota</taxon>
        <taxon>Fungi</taxon>
        <taxon>Dikarya</taxon>
        <taxon>Ascomycota</taxon>
        <taxon>Saccharomycotina</taxon>
        <taxon>Pichiomycetes</taxon>
        <taxon>Debaryomycetaceae</taxon>
        <taxon>Diutina</taxon>
    </lineage>
</organism>
<comment type="caution">
    <text evidence="3">The sequence shown here is derived from an EMBL/GenBank/DDBJ whole genome shotgun (WGS) entry which is preliminary data.</text>
</comment>
<dbReference type="EMBL" id="SWFT01000101">
    <property type="protein sequence ID" value="KAA8901625.1"/>
    <property type="molecule type" value="Genomic_DNA"/>
</dbReference>
<evidence type="ECO:0000256" key="2">
    <source>
        <dbReference type="SAM" id="Phobius"/>
    </source>
</evidence>
<dbReference type="RefSeq" id="XP_034012062.1">
    <property type="nucleotide sequence ID" value="XM_034155884.1"/>
</dbReference>
<evidence type="ECO:0000256" key="1">
    <source>
        <dbReference type="SAM" id="MobiDB-lite"/>
    </source>
</evidence>
<keyword evidence="2" id="KW-1133">Transmembrane helix</keyword>
<feature type="region of interest" description="Disordered" evidence="1">
    <location>
        <begin position="1"/>
        <end position="26"/>
    </location>
</feature>
<feature type="compositionally biased region" description="Basic and acidic residues" evidence="1">
    <location>
        <begin position="1"/>
        <end position="12"/>
    </location>
</feature>
<feature type="transmembrane region" description="Helical" evidence="2">
    <location>
        <begin position="37"/>
        <end position="59"/>
    </location>
</feature>
<keyword evidence="2" id="KW-0472">Membrane</keyword>
<accession>A0A642UP40</accession>
<reference evidence="3 4" key="1">
    <citation type="submission" date="2019-07" db="EMBL/GenBank/DDBJ databases">
        <title>Genome assembly of two rare yeast pathogens: Diutina rugosa and Trichomonascus ciferrii.</title>
        <authorList>
            <person name="Mixao V."/>
            <person name="Saus E."/>
            <person name="Hansen A."/>
            <person name="Lass-Flor C."/>
            <person name="Gabaldon T."/>
        </authorList>
    </citation>
    <scope>NUCLEOTIDE SEQUENCE [LARGE SCALE GENOMIC DNA]</scope>
    <source>
        <strain evidence="3 4">CBS 613</strain>
    </source>
</reference>
<name>A0A642UP40_DIURU</name>
<evidence type="ECO:0000313" key="3">
    <source>
        <dbReference type="EMBL" id="KAA8901625.1"/>
    </source>
</evidence>
<dbReference type="VEuPathDB" id="FungiDB:DIURU_003153"/>
<protein>
    <submittedName>
        <fullName evidence="3">Uncharacterized protein</fullName>
    </submittedName>
</protein>
<keyword evidence="4" id="KW-1185">Reference proteome</keyword>
<gene>
    <name evidence="3" type="ORF">DIURU_003153</name>
</gene>
<dbReference type="GeneID" id="54781804"/>
<sequence length="198" mass="22144">MLSRDSSRDRSPTIDAPTHAQSKRHLSERFKAKRQRLFAPGGAAEATGFTWFAFFLAFAGNKGSGSAAPKIAKPNKRNLFILERLPKDTQTEIVSLLYVVAVCRLCHVATDRDLLKVIGKRFKKLMVEVTPNAILADDPTMIGFEAEALLPSWCHVHVRASVGLWELTKGYLSQMKFASLRISVYDESQVGYKVFDLK</sequence>
<proteinExistence type="predicted"/>
<keyword evidence="2" id="KW-0812">Transmembrane</keyword>
<dbReference type="AlphaFoldDB" id="A0A642UP40"/>
<evidence type="ECO:0000313" key="4">
    <source>
        <dbReference type="Proteomes" id="UP000449547"/>
    </source>
</evidence>